<evidence type="ECO:0000313" key="2">
    <source>
        <dbReference type="Proteomes" id="UP000294673"/>
    </source>
</evidence>
<evidence type="ECO:0000313" key="1">
    <source>
        <dbReference type="EMBL" id="QBO63819.1"/>
    </source>
</evidence>
<dbReference type="EMBL" id="MK327938">
    <property type="protein sequence ID" value="QBO63819.1"/>
    <property type="molecule type" value="Genomic_DNA"/>
</dbReference>
<reference evidence="1 2" key="1">
    <citation type="submission" date="2018-12" db="EMBL/GenBank/DDBJ databases">
        <title>Still something new to discover - new insights into E. coli phage diversity and taxonomy.</title>
        <authorList>
            <person name="Korf I.H.E."/>
            <person name="Adriaennsens E."/>
            <person name="Dreiseikelmann B."/>
            <person name="Kropinski A."/>
            <person name="Nimtz M."/>
            <person name="Meier-Kolthoff J.P."/>
            <person name="Rohde M."/>
            <person name="van Raaij M."/>
            <person name="Wittmann J."/>
        </authorList>
    </citation>
    <scope>NUCLEOTIDE SEQUENCE [LARGE SCALE GENOMIC DNA]</scope>
</reference>
<dbReference type="Proteomes" id="UP000294673">
    <property type="component" value="Segment"/>
</dbReference>
<gene>
    <name evidence="1" type="ORF">Goslar_00026</name>
</gene>
<proteinExistence type="predicted"/>
<accession>A0A482GK89</accession>
<sequence length="867" mass="93636">MAMKKFSELVSSVTTRIASRDNPTGLKASDLGAYSTAEFNAEMEKYIDIGVTDIEQVGDQSYFPLAIEGSADGAISLNDRYRRYGVCRESDGTIVLLRSATNSVKKGVYYVICKTDQNGQITEVIPTSRRYEPATLDRIPTAIYCHQNGIMLGQAAFEDGSSPKMFIALTDGTFDASKHVAMYLDGSLANFVDTSPNVCCWEINGKIYIAIAGTNSYKLYLNVYTVTKSSIGPSGGSVAATQLTNISGRTIEGTAISNSAEMIVCNRITANDFPSDGIGQIVWRAQIRLLAATKGTKARILIASAWWTNNRNNKNKNGLHQFYLDFETANNSYSMNPGAGQSTYTSTSSGIDWIGPSNTTEGTSAYNDGFWQWGSGNGTGNIEINERGQVALIQNDNLSAPQARSYTINGFSGNVFDELAKLGPTGGRQYDSNWKSVGDRVVGALASHGYLGFFSKNKVFVNSRTAGGQGNFEARLVTYDWNLNYHYQGEGINVYGFPPSNNVVVRTGQMSLPFLTVHLSDDNTVVSGSYLTDAVLTSKIGYDATKLAPSGEAISITAANLQAGGQLVWNAYTGSKLSGVSQWRHALAVPPDGTNAPCILFVAGCNTSTRVHGRIAAEVTVSARKGAITVTGVTKLLGYVEEPDSTNIGSQDAAWGVLAYKKVSDGWLVAGHVPYSRQSAGNQNTYQFRAGRQNDGNWTTIAFEGMYAYLQTSGYRWNVHPVWGIGYVDTAVSTVMGNGGQVFNAVGNSVAEYKALAVKNRYMVSTVVAASGYDIYINEDITCLFAGKVMTLPKGHYNLKDYNSSPGNKTWYVSVVPNGNQLELELTIYKQEDDKGQRVNIGTITTSDTQISVINLNKTTKLGTVTL</sequence>
<name>A0A482GK89_BPGOS</name>
<protein>
    <submittedName>
        <fullName evidence="1">Uncharacterized protein</fullName>
    </submittedName>
</protein>
<organismHost>
    <name type="scientific">Escherichia coli</name>
    <dbReference type="NCBI Taxonomy" id="562"/>
</organismHost>
<organism evidence="1 2">
    <name type="scientific">Escherichia phage vB_EcoM_Goslar</name>
    <dbReference type="NCBI Taxonomy" id="2502409"/>
    <lineage>
        <taxon>Viruses</taxon>
        <taxon>Duplodnaviria</taxon>
        <taxon>Heunggongvirae</taxon>
        <taxon>Uroviricota</taxon>
        <taxon>Caudoviricetes</taxon>
        <taxon>Chimalliviridae</taxon>
        <taxon>Goslarvirus</taxon>
        <taxon>Goslarvirus goslar</taxon>
    </lineage>
</organism>
<keyword evidence="2" id="KW-1185">Reference proteome</keyword>